<dbReference type="EMBL" id="MN740481">
    <property type="protein sequence ID" value="QHU29091.1"/>
    <property type="molecule type" value="Genomic_DNA"/>
</dbReference>
<accession>A0A6C0LHC9</accession>
<dbReference type="AlphaFoldDB" id="A0A6C0LHC9"/>
<name>A0A6C0LHC9_9ZZZZ</name>
<protein>
    <submittedName>
        <fullName evidence="1">Uncharacterized protein</fullName>
    </submittedName>
</protein>
<sequence>MEQKIRCIYRKKKCFHICNKTALKNTFYCCYHIHSKKKHLCKIFYNILGDRHDITVQDIYKIYIYILENTMESDDIFINILFIDLLKTIKIERLSKIYKDYLNNHNHTIKDTKDIYAKIYELNKNTHLFSKKCDQNTLVGFQEFVKYKVSSGIGDATNVIYLNDDDVFTMVNIRDIPSRRLFTIKDVKGIYGYDVVELEYFVRNCIKDGILPYNPYTREAFSDKVLWRMNMKIKYCHITKKTDECRWTTQMNAYTDLSIEIERRGFYNNPEWFKKMPKHDLLKCIKLFRDFSCTIEESRGYFLNINTRNDDDITAFVYDFCKEGIRLFRECNDDLYILCCNFMKSLAVCSNDFYSNIPDWLSSYDTPSFVSNLPNLPEFDSLISALINRRNTMTPTEFNDIREITNAPLPNPSNNFLLYYYVEYM</sequence>
<proteinExistence type="predicted"/>
<reference evidence="1" key="1">
    <citation type="journal article" date="2020" name="Nature">
        <title>Giant virus diversity and host interactions through global metagenomics.</title>
        <authorList>
            <person name="Schulz F."/>
            <person name="Roux S."/>
            <person name="Paez-Espino D."/>
            <person name="Jungbluth S."/>
            <person name="Walsh D.A."/>
            <person name="Denef V.J."/>
            <person name="McMahon K.D."/>
            <person name="Konstantinidis K.T."/>
            <person name="Eloe-Fadrosh E.A."/>
            <person name="Kyrpides N.C."/>
            <person name="Woyke T."/>
        </authorList>
    </citation>
    <scope>NUCLEOTIDE SEQUENCE</scope>
    <source>
        <strain evidence="1">GVMAG-M-3300027804-47</strain>
    </source>
</reference>
<evidence type="ECO:0000313" key="1">
    <source>
        <dbReference type="EMBL" id="QHU29091.1"/>
    </source>
</evidence>
<organism evidence="1">
    <name type="scientific">viral metagenome</name>
    <dbReference type="NCBI Taxonomy" id="1070528"/>
    <lineage>
        <taxon>unclassified sequences</taxon>
        <taxon>metagenomes</taxon>
        <taxon>organismal metagenomes</taxon>
    </lineage>
</organism>